<evidence type="ECO:0000256" key="1">
    <source>
        <dbReference type="SAM" id="MobiDB-lite"/>
    </source>
</evidence>
<gene>
    <name evidence="2" type="ORF">MAM_06980</name>
</gene>
<dbReference type="EMBL" id="AZHE01000026">
    <property type="protein sequence ID" value="KHN95095.1"/>
    <property type="molecule type" value="Genomic_DNA"/>
</dbReference>
<dbReference type="GeneID" id="63741435"/>
<feature type="region of interest" description="Disordered" evidence="1">
    <location>
        <begin position="69"/>
        <end position="133"/>
    </location>
</feature>
<keyword evidence="3" id="KW-1185">Reference proteome</keyword>
<organism evidence="2 3">
    <name type="scientific">Metarhizium album (strain ARSEF 1941)</name>
    <dbReference type="NCBI Taxonomy" id="1081103"/>
    <lineage>
        <taxon>Eukaryota</taxon>
        <taxon>Fungi</taxon>
        <taxon>Dikarya</taxon>
        <taxon>Ascomycota</taxon>
        <taxon>Pezizomycotina</taxon>
        <taxon>Sordariomycetes</taxon>
        <taxon>Hypocreomycetidae</taxon>
        <taxon>Hypocreales</taxon>
        <taxon>Clavicipitaceae</taxon>
        <taxon>Metarhizium</taxon>
    </lineage>
</organism>
<evidence type="ECO:0000313" key="2">
    <source>
        <dbReference type="EMBL" id="KHN95095.1"/>
    </source>
</evidence>
<feature type="compositionally biased region" description="Low complexity" evidence="1">
    <location>
        <begin position="288"/>
        <end position="298"/>
    </location>
</feature>
<feature type="compositionally biased region" description="Low complexity" evidence="1">
    <location>
        <begin position="105"/>
        <end position="117"/>
    </location>
</feature>
<dbReference type="Proteomes" id="UP000030816">
    <property type="component" value="Unassembled WGS sequence"/>
</dbReference>
<sequence>MPSLRGPDELIQAEHVVSKAAHRLAIRGECNETADLFQPVADAMTARGLGFSGTMSASHLVTEVSQAATTASAGSTSESTGESTPASTQTAPSTARNTSEERTLTSTTTSTVTVTVSPDQYSDNTKSQETCHGETTETVTVTVTVYPAPDVTITAGASTVTEASTDVSYTTRLPDVTLSGNPSTYTAIQTDVSVTTGLPDATVSGEASTVTDVETSWSWSLPSTYASPFTTVTISNLWGSAPPADTSVESGHVSLSTLTTVVYSQVTITLSYPAPTPSASSEVAGEATSTSGPSPTSTYTEFVTETGGPPAIETTTVDVLPPAYTSYNTSSASSAAPSVVIVSDGSKRPEPKAWGGSNGGSNVACTVMLVAILTFLL</sequence>
<dbReference type="STRING" id="1081103.A0A0B2WQ25"/>
<evidence type="ECO:0000313" key="3">
    <source>
        <dbReference type="Proteomes" id="UP000030816"/>
    </source>
</evidence>
<proteinExistence type="predicted"/>
<name>A0A0B2WQ25_METAS</name>
<dbReference type="OrthoDB" id="4940504at2759"/>
<protein>
    <submittedName>
        <fullName evidence="2">Uncharacterized protein</fullName>
    </submittedName>
</protein>
<feature type="region of interest" description="Disordered" evidence="1">
    <location>
        <begin position="275"/>
        <end position="313"/>
    </location>
</feature>
<dbReference type="HOGENOM" id="CLU_671214_0_0_1"/>
<dbReference type="AlphaFoldDB" id="A0A0B2WQ25"/>
<accession>A0A0B2WQ25</accession>
<reference evidence="2 3" key="1">
    <citation type="journal article" date="2014" name="Proc. Natl. Acad. Sci. U.S.A.">
        <title>Trajectory and genomic determinants of fungal-pathogen speciation and host adaptation.</title>
        <authorList>
            <person name="Hu X."/>
            <person name="Xiao G."/>
            <person name="Zheng P."/>
            <person name="Shang Y."/>
            <person name="Su Y."/>
            <person name="Zhang X."/>
            <person name="Liu X."/>
            <person name="Zhan S."/>
            <person name="St Leger R.J."/>
            <person name="Wang C."/>
        </authorList>
    </citation>
    <scope>NUCLEOTIDE SEQUENCE [LARGE SCALE GENOMIC DNA]</scope>
    <source>
        <strain evidence="2 3">ARSEF 1941</strain>
    </source>
</reference>
<comment type="caution">
    <text evidence="2">The sequence shown here is derived from an EMBL/GenBank/DDBJ whole genome shotgun (WGS) entry which is preliminary data.</text>
</comment>
<feature type="compositionally biased region" description="Low complexity" evidence="1">
    <location>
        <begin position="69"/>
        <end position="95"/>
    </location>
</feature>
<dbReference type="RefSeq" id="XP_040676161.1">
    <property type="nucleotide sequence ID" value="XM_040825778.1"/>
</dbReference>
<feature type="compositionally biased region" description="Polar residues" evidence="1">
    <location>
        <begin position="118"/>
        <end position="128"/>
    </location>
</feature>